<dbReference type="RefSeq" id="WP_089035466.1">
    <property type="nucleotide sequence ID" value="NZ_CP022278.1"/>
</dbReference>
<dbReference type="InterPro" id="IPR013783">
    <property type="entry name" value="Ig-like_fold"/>
</dbReference>
<evidence type="ECO:0000313" key="6">
    <source>
        <dbReference type="Proteomes" id="UP000198238"/>
    </source>
</evidence>
<dbReference type="InterPro" id="IPR013780">
    <property type="entry name" value="Glyco_hydro_b"/>
</dbReference>
<evidence type="ECO:0000313" key="5">
    <source>
        <dbReference type="EMBL" id="ASK26745.1"/>
    </source>
</evidence>
<dbReference type="SUPFAM" id="SSF51011">
    <property type="entry name" value="Glycosyl hydrolase domain"/>
    <property type="match status" value="1"/>
</dbReference>
<evidence type="ECO:0000256" key="2">
    <source>
        <dbReference type="ARBA" id="ARBA00022801"/>
    </source>
</evidence>
<dbReference type="InterPro" id="IPR011837">
    <property type="entry name" value="Glycogen_debranch_GlgX"/>
</dbReference>
<feature type="domain" description="Glycosyl hydrolase family 13 catalytic" evidence="4">
    <location>
        <begin position="161"/>
        <end position="562"/>
    </location>
</feature>
<dbReference type="Gene3D" id="2.60.40.10">
    <property type="entry name" value="Immunoglobulins"/>
    <property type="match status" value="1"/>
</dbReference>
<dbReference type="NCBIfam" id="TIGR02100">
    <property type="entry name" value="glgX_debranch"/>
    <property type="match status" value="1"/>
</dbReference>
<evidence type="ECO:0000256" key="3">
    <source>
        <dbReference type="ARBA" id="ARBA00023295"/>
    </source>
</evidence>
<accession>A0A220S0K3</accession>
<dbReference type="Gene3D" id="2.60.40.1180">
    <property type="entry name" value="Golgi alpha-mannosidase II"/>
    <property type="match status" value="1"/>
</dbReference>
<protein>
    <submittedName>
        <fullName evidence="5">Glycogen debranching enzyme GlgX</fullName>
    </submittedName>
</protein>
<gene>
    <name evidence="5" type="primary">glgX</name>
    <name evidence="5" type="ORF">BG910_02400</name>
</gene>
<dbReference type="InterPro" id="IPR044505">
    <property type="entry name" value="GlgX_Isoamylase_N_E_set"/>
</dbReference>
<dbReference type="CDD" id="cd02856">
    <property type="entry name" value="E_set_GDE_Isoamylase_N"/>
    <property type="match status" value="1"/>
</dbReference>
<dbReference type="EMBL" id="CP022278">
    <property type="protein sequence ID" value="ASK26745.1"/>
    <property type="molecule type" value="Genomic_DNA"/>
</dbReference>
<dbReference type="InterPro" id="IPR040784">
    <property type="entry name" value="GlgX_C"/>
</dbReference>
<keyword evidence="6" id="KW-1185">Reference proteome</keyword>
<dbReference type="SUPFAM" id="SSF81296">
    <property type="entry name" value="E set domains"/>
    <property type="match status" value="1"/>
</dbReference>
<reference evidence="5 6" key="1">
    <citation type="submission" date="2017-06" db="EMBL/GenBank/DDBJ databases">
        <title>Neisseria chenwenguii sp. nov., isolated from the intestinal contents of Tibetan Plateau Pika in Yushu, Qinghai Province, China.</title>
        <authorList>
            <person name="Zhang G."/>
        </authorList>
    </citation>
    <scope>NUCLEOTIDE SEQUENCE [LARGE SCALE GENOMIC DNA]</scope>
    <source>
        <strain evidence="5 6">10023</strain>
    </source>
</reference>
<dbReference type="InterPro" id="IPR014756">
    <property type="entry name" value="Ig_E-set"/>
</dbReference>
<dbReference type="GO" id="GO:0004135">
    <property type="term" value="F:amylo-alpha-1,6-glucosidase activity"/>
    <property type="evidence" value="ECO:0007669"/>
    <property type="project" value="InterPro"/>
</dbReference>
<organism evidence="5 6">
    <name type="scientific">Neisseria chenwenguii</name>
    <dbReference type="NCBI Taxonomy" id="1853278"/>
    <lineage>
        <taxon>Bacteria</taxon>
        <taxon>Pseudomonadati</taxon>
        <taxon>Pseudomonadota</taxon>
        <taxon>Betaproteobacteria</taxon>
        <taxon>Neisseriales</taxon>
        <taxon>Neisseriaceae</taxon>
        <taxon>Neisseria</taxon>
    </lineage>
</organism>
<dbReference type="Pfam" id="PF18390">
    <property type="entry name" value="GlgX_C"/>
    <property type="match status" value="1"/>
</dbReference>
<dbReference type="InterPro" id="IPR017853">
    <property type="entry name" value="GH"/>
</dbReference>
<evidence type="ECO:0000256" key="1">
    <source>
        <dbReference type="ARBA" id="ARBA00008061"/>
    </source>
</evidence>
<dbReference type="SMART" id="SM00642">
    <property type="entry name" value="Aamy"/>
    <property type="match status" value="1"/>
</dbReference>
<keyword evidence="3" id="KW-0326">Glycosidase</keyword>
<dbReference type="KEGG" id="nei:BG910_02400"/>
<sequence>MVAATWQIEEGMPYPMGVTLTDKGANFTLFSLNAERVELCLFDGENRETRLVLPTRTGSVFCGFVPRVRAGQRYGFRVHGYGETKQGQGFNPQKLLVDPYSKLIDGRPVYRNEAEMALFHQSDGRDNGEIAPKSVVVGADGFDWSGDVRPDVSWGETVVYEAHVKGFTKQFPDLENAGTYRALADGRVIKYLKDLGITSVELLPVQQHLDEYHLQKVRLSNYWGYNTYSHFAAEPSYASDPENAADELKQAVKALHRAGLEVIMDVVYNHTAEQDWPGPLLCQKGIDNALWYWLRPDGSYENWSGCGNTLNIAHRDVARWVADSLRYWAEEFHIDGFRFDLGTVLAREPDFQAYGKFFNTLYQDPVLARCKLIAEAWDIGADGYHLGNFPQPFAEWNGRFRDDMRAFWVWESGNLGMFAERFSGSSDIFNHSGRRPSASVNFITAHDGFTLNDLVSYNEKHNEANGEQNRDGHGENISYNHGVEGATDDKAVLEAREYTAKALLASLFLSNGTPMLLAGDEFGNSQNGNNNGYCQDNPTTWLDWPGKRHVLQDYVRGLIRVRSEIGLLADDKWWDEDEVRWLDSDGLEMGDAGWHNRGSKAMQILLEGGWLLLVNAKRSRQLFNLPQGSWKVSCVPSGKSNYTAEGRFAAAHMGIWILKKAGSDGFEV</sequence>
<name>A0A220S0K3_9NEIS</name>
<dbReference type="Gene3D" id="3.20.20.80">
    <property type="entry name" value="Glycosidases"/>
    <property type="match status" value="1"/>
</dbReference>
<evidence type="ECO:0000259" key="4">
    <source>
        <dbReference type="SMART" id="SM00642"/>
    </source>
</evidence>
<dbReference type="Proteomes" id="UP000198238">
    <property type="component" value="Chromosome"/>
</dbReference>
<dbReference type="Pfam" id="PF02922">
    <property type="entry name" value="CBM_48"/>
    <property type="match status" value="1"/>
</dbReference>
<dbReference type="PANTHER" id="PTHR43002">
    <property type="entry name" value="GLYCOGEN DEBRANCHING ENZYME"/>
    <property type="match status" value="1"/>
</dbReference>
<dbReference type="InterPro" id="IPR004193">
    <property type="entry name" value="Glyco_hydro_13_N"/>
</dbReference>
<keyword evidence="2" id="KW-0378">Hydrolase</keyword>
<dbReference type="CDD" id="cd11326">
    <property type="entry name" value="AmyAc_Glg_debranch"/>
    <property type="match status" value="1"/>
</dbReference>
<dbReference type="Pfam" id="PF00128">
    <property type="entry name" value="Alpha-amylase"/>
    <property type="match status" value="1"/>
</dbReference>
<proteinExistence type="inferred from homology"/>
<dbReference type="InterPro" id="IPR006047">
    <property type="entry name" value="GH13_cat_dom"/>
</dbReference>
<dbReference type="GO" id="GO:0005980">
    <property type="term" value="P:glycogen catabolic process"/>
    <property type="evidence" value="ECO:0007669"/>
    <property type="project" value="InterPro"/>
</dbReference>
<dbReference type="SUPFAM" id="SSF51445">
    <property type="entry name" value="(Trans)glycosidases"/>
    <property type="match status" value="1"/>
</dbReference>
<comment type="similarity">
    <text evidence="1">Belongs to the glycosyl hydrolase 13 family.</text>
</comment>
<dbReference type="AlphaFoldDB" id="A0A220S0K3"/>